<evidence type="ECO:0000256" key="2">
    <source>
        <dbReference type="SAM" id="MobiDB-lite"/>
    </source>
</evidence>
<dbReference type="PANTHER" id="PTHR36080:SF1">
    <property type="entry name" value="DBJ|BAA96220.1"/>
    <property type="match status" value="1"/>
</dbReference>
<evidence type="ECO:0000313" key="4">
    <source>
        <dbReference type="Proteomes" id="UP001255856"/>
    </source>
</evidence>
<protein>
    <submittedName>
        <fullName evidence="3">Uncharacterized protein</fullName>
    </submittedName>
</protein>
<dbReference type="PANTHER" id="PTHR36080">
    <property type="entry name" value="DBJ|BAA96220.1"/>
    <property type="match status" value="1"/>
</dbReference>
<sequence length="172" mass="18824">MYSLASAGSTPRHLTMQPLSTAGSLRSGQDPAELDTPEPIPARWQESLANVAEAQALVQKLTTALDDALYLDVQDWKRAAPASQQHEEKGVLRQQVGELEAQLASCRAQLAESEARLRSSTARVKELEEEVENHARVFELHYEALLDKDKTIKDLEAVISALSLGADDGHPD</sequence>
<feature type="coiled-coil region" evidence="1">
    <location>
        <begin position="96"/>
        <end position="137"/>
    </location>
</feature>
<organism evidence="3 4">
    <name type="scientific">Prototheca wickerhamii</name>
    <dbReference type="NCBI Taxonomy" id="3111"/>
    <lineage>
        <taxon>Eukaryota</taxon>
        <taxon>Viridiplantae</taxon>
        <taxon>Chlorophyta</taxon>
        <taxon>core chlorophytes</taxon>
        <taxon>Trebouxiophyceae</taxon>
        <taxon>Chlorellales</taxon>
        <taxon>Chlorellaceae</taxon>
        <taxon>Prototheca</taxon>
    </lineage>
</organism>
<accession>A0AAD9IEE8</accession>
<proteinExistence type="predicted"/>
<evidence type="ECO:0000313" key="3">
    <source>
        <dbReference type="EMBL" id="KAK2076598.1"/>
    </source>
</evidence>
<evidence type="ECO:0000256" key="1">
    <source>
        <dbReference type="SAM" id="Coils"/>
    </source>
</evidence>
<dbReference type="EMBL" id="JASFZW010000009">
    <property type="protein sequence ID" value="KAK2076598.1"/>
    <property type="molecule type" value="Genomic_DNA"/>
</dbReference>
<gene>
    <name evidence="3" type="ORF">QBZ16_005358</name>
</gene>
<keyword evidence="1" id="KW-0175">Coiled coil</keyword>
<feature type="region of interest" description="Disordered" evidence="2">
    <location>
        <begin position="1"/>
        <end position="38"/>
    </location>
</feature>
<comment type="caution">
    <text evidence="3">The sequence shown here is derived from an EMBL/GenBank/DDBJ whole genome shotgun (WGS) entry which is preliminary data.</text>
</comment>
<dbReference type="AlphaFoldDB" id="A0AAD9IEE8"/>
<dbReference type="Proteomes" id="UP001255856">
    <property type="component" value="Unassembled WGS sequence"/>
</dbReference>
<name>A0AAD9IEE8_PROWI</name>
<keyword evidence="4" id="KW-1185">Reference proteome</keyword>
<reference evidence="3" key="1">
    <citation type="submission" date="2021-01" db="EMBL/GenBank/DDBJ databases">
        <authorList>
            <person name="Eckstrom K.M.E."/>
        </authorList>
    </citation>
    <scope>NUCLEOTIDE SEQUENCE</scope>
    <source>
        <strain evidence="3">UVCC 0001</strain>
    </source>
</reference>
<feature type="compositionally biased region" description="Polar residues" evidence="2">
    <location>
        <begin position="17"/>
        <end position="27"/>
    </location>
</feature>